<reference evidence="1" key="1">
    <citation type="journal article" date="2020" name="New Phytol.">
        <title>Comparative genomics reveals dynamic genome evolution in host specialist ectomycorrhizal fungi.</title>
        <authorList>
            <person name="Lofgren L.A."/>
            <person name="Nguyen N.H."/>
            <person name="Vilgalys R."/>
            <person name="Ruytinx J."/>
            <person name="Liao H.L."/>
            <person name="Branco S."/>
            <person name="Kuo A."/>
            <person name="LaButti K."/>
            <person name="Lipzen A."/>
            <person name="Andreopoulos W."/>
            <person name="Pangilinan J."/>
            <person name="Riley R."/>
            <person name="Hundley H."/>
            <person name="Na H."/>
            <person name="Barry K."/>
            <person name="Grigoriev I.V."/>
            <person name="Stajich J.E."/>
            <person name="Kennedy P.G."/>
        </authorList>
    </citation>
    <scope>NUCLEOTIDE SEQUENCE</scope>
    <source>
        <strain evidence="1">FC203</strain>
    </source>
</reference>
<accession>A0AAD4HJZ7</accession>
<comment type="caution">
    <text evidence="1">The sequence shown here is derived from an EMBL/GenBank/DDBJ whole genome shotgun (WGS) entry which is preliminary data.</text>
</comment>
<sequence>MGYRPSGLPPQTRHLPACYHDKLPPNPIPVPVLPTPVEPDALAADNLMDDDIQQCVDWVCTEHDPFELFREYPHAFPTYDSENLSYFDHLCDAPTFSHVDGGVEHEHPWWAGFGSSLEAIHQNYFTPFLNTTIFQLMNWFYNASLQKLIEDLRHLVNDVMLAEDFD</sequence>
<dbReference type="AlphaFoldDB" id="A0AAD4HJZ7"/>
<evidence type="ECO:0000313" key="2">
    <source>
        <dbReference type="Proteomes" id="UP001195769"/>
    </source>
</evidence>
<name>A0AAD4HJZ7_9AGAM</name>
<evidence type="ECO:0000313" key="1">
    <source>
        <dbReference type="EMBL" id="KAG1899307.1"/>
    </source>
</evidence>
<organism evidence="1 2">
    <name type="scientific">Suillus fuscotomentosus</name>
    <dbReference type="NCBI Taxonomy" id="1912939"/>
    <lineage>
        <taxon>Eukaryota</taxon>
        <taxon>Fungi</taxon>
        <taxon>Dikarya</taxon>
        <taxon>Basidiomycota</taxon>
        <taxon>Agaricomycotina</taxon>
        <taxon>Agaricomycetes</taxon>
        <taxon>Agaricomycetidae</taxon>
        <taxon>Boletales</taxon>
        <taxon>Suillineae</taxon>
        <taxon>Suillaceae</taxon>
        <taxon>Suillus</taxon>
    </lineage>
</organism>
<dbReference type="RefSeq" id="XP_041224883.1">
    <property type="nucleotide sequence ID" value="XM_041367211.1"/>
</dbReference>
<proteinExistence type="predicted"/>
<dbReference type="EMBL" id="JABBWK010000033">
    <property type="protein sequence ID" value="KAG1899307.1"/>
    <property type="molecule type" value="Genomic_DNA"/>
</dbReference>
<gene>
    <name evidence="1" type="ORF">F5891DRAFT_1189739</name>
</gene>
<keyword evidence="2" id="KW-1185">Reference proteome</keyword>
<dbReference type="GeneID" id="64661509"/>
<dbReference type="Proteomes" id="UP001195769">
    <property type="component" value="Unassembled WGS sequence"/>
</dbReference>
<protein>
    <submittedName>
        <fullName evidence="1">Uncharacterized protein</fullName>
    </submittedName>
</protein>